<evidence type="ECO:0000259" key="3">
    <source>
        <dbReference type="PROSITE" id="PS51352"/>
    </source>
</evidence>
<name>A0A0A9WYE5_LYGHE</name>
<organism evidence="4">
    <name type="scientific">Lygus hesperus</name>
    <name type="common">Western plant bug</name>
    <dbReference type="NCBI Taxonomy" id="30085"/>
    <lineage>
        <taxon>Eukaryota</taxon>
        <taxon>Metazoa</taxon>
        <taxon>Ecdysozoa</taxon>
        <taxon>Arthropoda</taxon>
        <taxon>Hexapoda</taxon>
        <taxon>Insecta</taxon>
        <taxon>Pterygota</taxon>
        <taxon>Neoptera</taxon>
        <taxon>Paraneoptera</taxon>
        <taxon>Hemiptera</taxon>
        <taxon>Heteroptera</taxon>
        <taxon>Panheteroptera</taxon>
        <taxon>Cimicomorpha</taxon>
        <taxon>Miridae</taxon>
        <taxon>Mirini</taxon>
        <taxon>Lygus</taxon>
    </lineage>
</organism>
<dbReference type="SUPFAM" id="SSF52833">
    <property type="entry name" value="Thioredoxin-like"/>
    <property type="match status" value="1"/>
</dbReference>
<dbReference type="CDD" id="cd02947">
    <property type="entry name" value="TRX_family"/>
    <property type="match status" value="1"/>
</dbReference>
<evidence type="ECO:0000313" key="4">
    <source>
        <dbReference type="EMBL" id="JAG11533.1"/>
    </source>
</evidence>
<sequence length="135" mass="15194">MGSGLGFGSDSGSSTQTDEQTNIKHCSTLSTFRELLNTQTPVIVNVSTSWCHFCRKIEPIFNNLSHEYDSKILFIKVNGDNGREIVQEYGVTSYPTFISFHQGEILQRVVGADESQLRQCIQQLLELTPKLHFLP</sequence>
<dbReference type="InterPro" id="IPR036249">
    <property type="entry name" value="Thioredoxin-like_sf"/>
</dbReference>
<feature type="region of interest" description="Disordered" evidence="2">
    <location>
        <begin position="1"/>
        <end position="21"/>
    </location>
</feature>
<proteinExistence type="predicted"/>
<feature type="domain" description="Thioredoxin" evidence="3">
    <location>
        <begin position="5"/>
        <end position="126"/>
    </location>
</feature>
<evidence type="ECO:0000256" key="1">
    <source>
        <dbReference type="ARBA" id="ARBA00023157"/>
    </source>
</evidence>
<evidence type="ECO:0000256" key="2">
    <source>
        <dbReference type="SAM" id="MobiDB-lite"/>
    </source>
</evidence>
<dbReference type="AlphaFoldDB" id="A0A0A9WYE5"/>
<dbReference type="PANTHER" id="PTHR46115">
    <property type="entry name" value="THIOREDOXIN-LIKE PROTEIN 1"/>
    <property type="match status" value="1"/>
</dbReference>
<dbReference type="InterPro" id="IPR013766">
    <property type="entry name" value="Thioredoxin_domain"/>
</dbReference>
<reference evidence="4" key="1">
    <citation type="journal article" date="2014" name="PLoS ONE">
        <title>Transcriptome-Based Identification of ABC Transporters in the Western Tarnished Plant Bug Lygus hesperus.</title>
        <authorList>
            <person name="Hull J.J."/>
            <person name="Chaney K."/>
            <person name="Geib S.M."/>
            <person name="Fabrick J.A."/>
            <person name="Brent C.S."/>
            <person name="Walsh D."/>
            <person name="Lavine L.C."/>
        </authorList>
    </citation>
    <scope>NUCLEOTIDE SEQUENCE</scope>
</reference>
<dbReference type="Gene3D" id="3.40.30.10">
    <property type="entry name" value="Glutaredoxin"/>
    <property type="match status" value="1"/>
</dbReference>
<reference evidence="4" key="2">
    <citation type="submission" date="2014-07" db="EMBL/GenBank/DDBJ databases">
        <authorList>
            <person name="Hull J."/>
        </authorList>
    </citation>
    <scope>NUCLEOTIDE SEQUENCE</scope>
</reference>
<protein>
    <submittedName>
        <fullName evidence="4">Thioredoxin-1</fullName>
    </submittedName>
</protein>
<dbReference type="PROSITE" id="PS51352">
    <property type="entry name" value="THIOREDOXIN_2"/>
    <property type="match status" value="1"/>
</dbReference>
<dbReference type="Pfam" id="PF00085">
    <property type="entry name" value="Thioredoxin"/>
    <property type="match status" value="1"/>
</dbReference>
<dbReference type="EMBL" id="GBHO01032071">
    <property type="protein sequence ID" value="JAG11533.1"/>
    <property type="molecule type" value="Transcribed_RNA"/>
</dbReference>
<keyword evidence="1" id="KW-1015">Disulfide bond</keyword>
<accession>A0A0A9WYE5</accession>
<gene>
    <name evidence="4" type="primary">trxA</name>
    <name evidence="4" type="ORF">CM83_101333</name>
</gene>